<dbReference type="KEGG" id="mtua:CSH63_06920"/>
<keyword evidence="2" id="KW-0489">Methyltransferase</keyword>
<dbReference type="SUPFAM" id="SSF53335">
    <property type="entry name" value="S-adenosyl-L-methionine-dependent methyltransferases"/>
    <property type="match status" value="1"/>
</dbReference>
<feature type="domain" description="Methyltransferase" evidence="1">
    <location>
        <begin position="48"/>
        <end position="145"/>
    </location>
</feature>
<dbReference type="Proteomes" id="UP000267804">
    <property type="component" value="Chromosome"/>
</dbReference>
<dbReference type="PANTHER" id="PTHR43591">
    <property type="entry name" value="METHYLTRANSFERASE"/>
    <property type="match status" value="1"/>
</dbReference>
<name>A0A386WGD1_9ACTN</name>
<dbReference type="PANTHER" id="PTHR43591:SF24">
    <property type="entry name" value="2-METHOXY-6-POLYPRENYL-1,4-BENZOQUINOL METHYLASE, MITOCHONDRIAL"/>
    <property type="match status" value="1"/>
</dbReference>
<reference evidence="2 3" key="1">
    <citation type="submission" date="2017-10" db="EMBL/GenBank/DDBJ databases">
        <title>Integration of genomic and chemical information greatly accelerates assignment of the full stereostructure of myelolactone, a potent inhibitor of myeloma from a marine-derived Micromonospora.</title>
        <authorList>
            <person name="Kim M.C."/>
            <person name="Machado H."/>
            <person name="Jensen P.R."/>
            <person name="Fenical W."/>
        </authorList>
    </citation>
    <scope>NUCLEOTIDE SEQUENCE [LARGE SCALE GENOMIC DNA]</scope>
    <source>
        <strain evidence="2 3">CNY-010</strain>
    </source>
</reference>
<evidence type="ECO:0000313" key="3">
    <source>
        <dbReference type="Proteomes" id="UP000267804"/>
    </source>
</evidence>
<dbReference type="CDD" id="cd02440">
    <property type="entry name" value="AdoMet_MTases"/>
    <property type="match status" value="1"/>
</dbReference>
<protein>
    <submittedName>
        <fullName evidence="2">SAM-dependent methyltransferase</fullName>
    </submittedName>
</protein>
<organism evidence="2 3">
    <name type="scientific">Micromonospora tulbaghiae</name>
    <dbReference type="NCBI Taxonomy" id="479978"/>
    <lineage>
        <taxon>Bacteria</taxon>
        <taxon>Bacillati</taxon>
        <taxon>Actinomycetota</taxon>
        <taxon>Actinomycetes</taxon>
        <taxon>Micromonosporales</taxon>
        <taxon>Micromonosporaceae</taxon>
        <taxon>Micromonospora</taxon>
    </lineage>
</organism>
<proteinExistence type="predicted"/>
<evidence type="ECO:0000313" key="2">
    <source>
        <dbReference type="EMBL" id="AYF27161.1"/>
    </source>
</evidence>
<dbReference type="GO" id="GO:0032259">
    <property type="term" value="P:methylation"/>
    <property type="evidence" value="ECO:0007669"/>
    <property type="project" value="UniProtKB-KW"/>
</dbReference>
<dbReference type="EMBL" id="CP024087">
    <property type="protein sequence ID" value="AYF27161.1"/>
    <property type="molecule type" value="Genomic_DNA"/>
</dbReference>
<dbReference type="InterPro" id="IPR041698">
    <property type="entry name" value="Methyltransf_25"/>
</dbReference>
<accession>A0A386WGD1</accession>
<evidence type="ECO:0000259" key="1">
    <source>
        <dbReference type="Pfam" id="PF13649"/>
    </source>
</evidence>
<keyword evidence="2" id="KW-0808">Transferase</keyword>
<dbReference type="InterPro" id="IPR029063">
    <property type="entry name" value="SAM-dependent_MTases_sf"/>
</dbReference>
<dbReference type="Gene3D" id="3.40.50.150">
    <property type="entry name" value="Vaccinia Virus protein VP39"/>
    <property type="match status" value="1"/>
</dbReference>
<dbReference type="AlphaFoldDB" id="A0A386WGD1"/>
<dbReference type="GO" id="GO:0008168">
    <property type="term" value="F:methyltransferase activity"/>
    <property type="evidence" value="ECO:0007669"/>
    <property type="project" value="UniProtKB-KW"/>
</dbReference>
<dbReference type="Pfam" id="PF13649">
    <property type="entry name" value="Methyltransf_25"/>
    <property type="match status" value="1"/>
</dbReference>
<sequence>MTPYDLDVRAWQESWDRQQETFMPDREHRFDAMLDAVEAVTGDRPPRVLDLAGGTGSISLRTLARRPDAEVTVLDLDPVLLTLAEAALAGRAALVTADLNRSDWAATLPHRDYDAVLTATALHWVDGPRLAELYREIRDVLRPGGVFVNADHMPDDAMPTLTARLGERARARRDARHRAGAALSWPDWWAQAADDPVLGPLVEKRRQIYPTGHSPEWSPPAAWHLDALRAAGFAEAGVLWRGGGDAAVAALR</sequence>
<dbReference type="RefSeq" id="WP_120569517.1">
    <property type="nucleotide sequence ID" value="NZ_CP024087.1"/>
</dbReference>
<gene>
    <name evidence="2" type="ORF">CSH63_06920</name>
</gene>